<dbReference type="CDD" id="cd00009">
    <property type="entry name" value="AAA"/>
    <property type="match status" value="1"/>
</dbReference>
<dbReference type="RefSeq" id="WP_342455050.1">
    <property type="nucleotide sequence ID" value="NZ_JAGGKS010000008.1"/>
</dbReference>
<gene>
    <name evidence="6" type="ORF">J2Z76_002660</name>
</gene>
<dbReference type="PROSITE" id="PS50045">
    <property type="entry name" value="SIGMA54_INTERACT_4"/>
    <property type="match status" value="1"/>
</dbReference>
<dbReference type="SMART" id="SM00382">
    <property type="entry name" value="AAA"/>
    <property type="match status" value="1"/>
</dbReference>
<dbReference type="Gene3D" id="3.40.50.300">
    <property type="entry name" value="P-loop containing nucleotide triphosphate hydrolases"/>
    <property type="match status" value="1"/>
</dbReference>
<comment type="caution">
    <text evidence="6">The sequence shown here is derived from an EMBL/GenBank/DDBJ whole genome shotgun (WGS) entry which is preliminary data.</text>
</comment>
<evidence type="ECO:0000313" key="6">
    <source>
        <dbReference type="EMBL" id="MBP1926790.1"/>
    </source>
</evidence>
<dbReference type="InterPro" id="IPR009057">
    <property type="entry name" value="Homeodomain-like_sf"/>
</dbReference>
<dbReference type="SUPFAM" id="SSF52172">
    <property type="entry name" value="CheY-like"/>
    <property type="match status" value="1"/>
</dbReference>
<keyword evidence="4" id="KW-0804">Transcription</keyword>
<evidence type="ECO:0000256" key="4">
    <source>
        <dbReference type="ARBA" id="ARBA00023163"/>
    </source>
</evidence>
<dbReference type="Pfam" id="PF25601">
    <property type="entry name" value="AAA_lid_14"/>
    <property type="match status" value="1"/>
</dbReference>
<organism evidence="6 7">
    <name type="scientific">Sedimentibacter acidaminivorans</name>
    <dbReference type="NCBI Taxonomy" id="913099"/>
    <lineage>
        <taxon>Bacteria</taxon>
        <taxon>Bacillati</taxon>
        <taxon>Bacillota</taxon>
        <taxon>Tissierellia</taxon>
        <taxon>Sedimentibacter</taxon>
    </lineage>
</organism>
<keyword evidence="2" id="KW-0067">ATP-binding</keyword>
<dbReference type="InterPro" id="IPR003593">
    <property type="entry name" value="AAA+_ATPase"/>
</dbReference>
<dbReference type="InterPro" id="IPR058031">
    <property type="entry name" value="AAA_lid_NorR"/>
</dbReference>
<accession>A0ABS4GHC8</accession>
<dbReference type="InterPro" id="IPR002197">
    <property type="entry name" value="HTH_Fis"/>
</dbReference>
<keyword evidence="6" id="KW-0238">DNA-binding</keyword>
<evidence type="ECO:0000259" key="5">
    <source>
        <dbReference type="PROSITE" id="PS50045"/>
    </source>
</evidence>
<evidence type="ECO:0000256" key="1">
    <source>
        <dbReference type="ARBA" id="ARBA00022741"/>
    </source>
</evidence>
<dbReference type="Pfam" id="PF00158">
    <property type="entry name" value="Sigma54_activat"/>
    <property type="match status" value="1"/>
</dbReference>
<dbReference type="PROSITE" id="PS00676">
    <property type="entry name" value="SIGMA54_INTERACT_2"/>
    <property type="match status" value="1"/>
</dbReference>
<dbReference type="InterPro" id="IPR011006">
    <property type="entry name" value="CheY-like_superfamily"/>
</dbReference>
<keyword evidence="3" id="KW-0805">Transcription regulation</keyword>
<dbReference type="Gene3D" id="1.10.8.60">
    <property type="match status" value="1"/>
</dbReference>
<dbReference type="EMBL" id="JAGGKS010000008">
    <property type="protein sequence ID" value="MBP1926790.1"/>
    <property type="molecule type" value="Genomic_DNA"/>
</dbReference>
<dbReference type="Pfam" id="PF02954">
    <property type="entry name" value="HTH_8"/>
    <property type="match status" value="1"/>
</dbReference>
<dbReference type="SUPFAM" id="SSF52540">
    <property type="entry name" value="P-loop containing nucleoside triphosphate hydrolases"/>
    <property type="match status" value="1"/>
</dbReference>
<evidence type="ECO:0000313" key="7">
    <source>
        <dbReference type="Proteomes" id="UP001519342"/>
    </source>
</evidence>
<reference evidence="6 7" key="1">
    <citation type="submission" date="2021-03" db="EMBL/GenBank/DDBJ databases">
        <title>Genomic Encyclopedia of Type Strains, Phase IV (KMG-IV): sequencing the most valuable type-strain genomes for metagenomic binning, comparative biology and taxonomic classification.</title>
        <authorList>
            <person name="Goeker M."/>
        </authorList>
    </citation>
    <scope>NUCLEOTIDE SEQUENCE [LARGE SCALE GENOMIC DNA]</scope>
    <source>
        <strain evidence="6 7">DSM 24004</strain>
    </source>
</reference>
<dbReference type="PANTHER" id="PTHR32071">
    <property type="entry name" value="TRANSCRIPTIONAL REGULATORY PROTEIN"/>
    <property type="match status" value="1"/>
</dbReference>
<dbReference type="Proteomes" id="UP001519342">
    <property type="component" value="Unassembled WGS sequence"/>
</dbReference>
<evidence type="ECO:0000256" key="2">
    <source>
        <dbReference type="ARBA" id="ARBA00022840"/>
    </source>
</evidence>
<proteinExistence type="predicted"/>
<keyword evidence="7" id="KW-1185">Reference proteome</keyword>
<dbReference type="InterPro" id="IPR002078">
    <property type="entry name" value="Sigma_54_int"/>
</dbReference>
<dbReference type="GO" id="GO:0003677">
    <property type="term" value="F:DNA binding"/>
    <property type="evidence" value="ECO:0007669"/>
    <property type="project" value="UniProtKB-KW"/>
</dbReference>
<dbReference type="SUPFAM" id="SSF46689">
    <property type="entry name" value="Homeodomain-like"/>
    <property type="match status" value="1"/>
</dbReference>
<protein>
    <submittedName>
        <fullName evidence="6">DNA-binding NtrC family response regulator</fullName>
    </submittedName>
</protein>
<dbReference type="InterPro" id="IPR027417">
    <property type="entry name" value="P-loop_NTPase"/>
</dbReference>
<feature type="domain" description="Sigma-54 factor interaction" evidence="5">
    <location>
        <begin position="140"/>
        <end position="369"/>
    </location>
</feature>
<keyword evidence="1" id="KW-0547">Nucleotide-binding</keyword>
<sequence>MIFINDVKILIINKDTAYINIVNNAISIITKHIAQCNSIEKAFNEVLNDDNFDFVITDYNLFNKDFTMRGLIKVYPKTELIIVASKPLYSQGSISIHNGAKEYMDIKSELNSLPNKILNIFHEKKDKTKLREKLLNHYLLDSTSESYNKMLSHCEKVANTKANILLTGESGTGKEVAAKYIHLCSPRSTNSFVPVNCSAFTETLLESELFGHEQGSFTGALKSKQGRFEYANNGTLFLDEVGDINLTTQVKLLRVLETKKVERLGSNTERLIDFRLISATNKDLLCEVVNDKFREDFFYRISTIVINIPPLRERHDDLDKLIKFFLEKSQEENDIKIKYIEPEPEKFLYSYNYPGNIRELKSIIDRMVILSVDGNITKDGIPILYNIKNKENNFCKETSSFNKIINFKDFKIETESKYLEWVLSQTGGNVAEAARKLDISARQLFNKIKEYNIKKS</sequence>
<dbReference type="PRINTS" id="PR01590">
    <property type="entry name" value="HTHFIS"/>
</dbReference>
<dbReference type="InterPro" id="IPR025943">
    <property type="entry name" value="Sigma_54_int_dom_ATP-bd_2"/>
</dbReference>
<name>A0ABS4GHC8_9FIRM</name>
<evidence type="ECO:0000256" key="3">
    <source>
        <dbReference type="ARBA" id="ARBA00023015"/>
    </source>
</evidence>
<dbReference type="Gene3D" id="1.10.10.60">
    <property type="entry name" value="Homeodomain-like"/>
    <property type="match status" value="1"/>
</dbReference>